<keyword evidence="5 7" id="KW-0472">Membrane</keyword>
<keyword evidence="3 7" id="KW-0812">Transmembrane</keyword>
<feature type="transmembrane region" description="Helical" evidence="7">
    <location>
        <begin position="6"/>
        <end position="23"/>
    </location>
</feature>
<evidence type="ECO:0000256" key="6">
    <source>
        <dbReference type="SAM" id="MobiDB-lite"/>
    </source>
</evidence>
<evidence type="ECO:0000256" key="5">
    <source>
        <dbReference type="ARBA" id="ARBA00023136"/>
    </source>
</evidence>
<evidence type="ECO:0000256" key="2">
    <source>
        <dbReference type="ARBA" id="ARBA00010487"/>
    </source>
</evidence>
<dbReference type="AlphaFoldDB" id="A0A835WLE3"/>
<comment type="subcellular location">
    <subcellularLocation>
        <location evidence="1">Membrane</location>
        <topology evidence="1">Multi-pass membrane protein</topology>
    </subcellularLocation>
</comment>
<proteinExistence type="inferred from homology"/>
<evidence type="ECO:0008006" key="10">
    <source>
        <dbReference type="Google" id="ProtNLM"/>
    </source>
</evidence>
<dbReference type="InterPro" id="IPR051584">
    <property type="entry name" value="GPCR-associated_LMBR1"/>
</dbReference>
<accession>A0A835WLE3</accession>
<evidence type="ECO:0000313" key="8">
    <source>
        <dbReference type="EMBL" id="KAG2449537.1"/>
    </source>
</evidence>
<feature type="transmembrane region" description="Helical" evidence="7">
    <location>
        <begin position="142"/>
        <end position="164"/>
    </location>
</feature>
<evidence type="ECO:0000256" key="3">
    <source>
        <dbReference type="ARBA" id="ARBA00022692"/>
    </source>
</evidence>
<feature type="compositionally biased region" description="Low complexity" evidence="6">
    <location>
        <begin position="599"/>
        <end position="616"/>
    </location>
</feature>
<comment type="caution">
    <text evidence="8">The sequence shown here is derived from an EMBL/GenBank/DDBJ whole genome shotgun (WGS) entry which is preliminary data.</text>
</comment>
<keyword evidence="4 7" id="KW-1133">Transmembrane helix</keyword>
<feature type="transmembrane region" description="Helical" evidence="7">
    <location>
        <begin position="384"/>
        <end position="411"/>
    </location>
</feature>
<evidence type="ECO:0000313" key="9">
    <source>
        <dbReference type="Proteomes" id="UP000613740"/>
    </source>
</evidence>
<organism evidence="8 9">
    <name type="scientific">Chlamydomonas schloesseri</name>
    <dbReference type="NCBI Taxonomy" id="2026947"/>
    <lineage>
        <taxon>Eukaryota</taxon>
        <taxon>Viridiplantae</taxon>
        <taxon>Chlorophyta</taxon>
        <taxon>core chlorophytes</taxon>
        <taxon>Chlorophyceae</taxon>
        <taxon>CS clade</taxon>
        <taxon>Chlamydomonadales</taxon>
        <taxon>Chlamydomonadaceae</taxon>
        <taxon>Chlamydomonas</taxon>
    </lineage>
</organism>
<feature type="transmembrane region" description="Helical" evidence="7">
    <location>
        <begin position="344"/>
        <end position="364"/>
    </location>
</feature>
<evidence type="ECO:0000256" key="1">
    <source>
        <dbReference type="ARBA" id="ARBA00004141"/>
    </source>
</evidence>
<dbReference type="OrthoDB" id="203099at2759"/>
<name>A0A835WLE3_9CHLO</name>
<dbReference type="PANTHER" id="PTHR21355:SF0">
    <property type="entry name" value="G-PROTEIN COUPLED RECEPTOR-ASSOCIATED PROTEIN LMBRD2"/>
    <property type="match status" value="1"/>
</dbReference>
<evidence type="ECO:0000256" key="4">
    <source>
        <dbReference type="ARBA" id="ARBA00022989"/>
    </source>
</evidence>
<protein>
    <recommendedName>
        <fullName evidence="10">LMBR1-like membrane protein</fullName>
    </recommendedName>
</protein>
<evidence type="ECO:0000256" key="7">
    <source>
        <dbReference type="SAM" id="Phobius"/>
    </source>
</evidence>
<reference evidence="8" key="1">
    <citation type="journal article" date="2020" name="bioRxiv">
        <title>Comparative genomics of Chlamydomonas.</title>
        <authorList>
            <person name="Craig R.J."/>
            <person name="Hasan A.R."/>
            <person name="Ness R.W."/>
            <person name="Keightley P.D."/>
        </authorList>
    </citation>
    <scope>NUCLEOTIDE SEQUENCE</scope>
    <source>
        <strain evidence="8">CCAP 11/173</strain>
    </source>
</reference>
<dbReference type="PANTHER" id="PTHR21355">
    <property type="entry name" value="G-PROTEIN COUPLED RECEPTOR-ASSOCIATED PROTEIN LMBRD2"/>
    <property type="match status" value="1"/>
</dbReference>
<dbReference type="EMBL" id="JAEHOD010000014">
    <property type="protein sequence ID" value="KAG2449537.1"/>
    <property type="molecule type" value="Genomic_DNA"/>
</dbReference>
<dbReference type="InterPro" id="IPR006876">
    <property type="entry name" value="LMBR1-like_membr_prot"/>
</dbReference>
<feature type="region of interest" description="Disordered" evidence="6">
    <location>
        <begin position="581"/>
        <end position="616"/>
    </location>
</feature>
<feature type="transmembrane region" description="Helical" evidence="7">
    <location>
        <begin position="35"/>
        <end position="52"/>
    </location>
</feature>
<gene>
    <name evidence="8" type="ORF">HYH02_005679</name>
</gene>
<dbReference type="Proteomes" id="UP000613740">
    <property type="component" value="Unassembled WGS sequence"/>
</dbReference>
<sequence length="741" mass="79112">MWGFFVSSMILILGAILLLLRRYCAHSVTFTVKVATAYAWLTAMAVVAIVPLDVYSTLNYHKPSELGVMWDVAFWSTQALTWLILPFFQYYADAGDFTVKNKSLTSLKENAILYGSVAAVGVIGIAALLISKKMTMDSLMGVGIGLSNAFGLIASIILLGYGLVEIPRNMWKADPERQLKWCAHRAGKYAEKVMKATAELETVVTIIAANERQIRRHDPLRKYMDIIVDNLEKESPIKPSDLAARAAAAGRPGIDIESIAAEDLEYNYDVAGLAALRRRMFFAISTYNGDRAQYEEVMAEAFELEDIVKCRQLNDYTPRVPTRSPIKKAVWYYKCALRAHWHRVLAVVFAMLSVLIVWAEATIVSPADISPLSLLIKGTDNAEFGVQLLTLLPLAYICACTYAALFSITAFDYNKLIPRATIGSALMQNGTLMCRFAAPTCWNFYHMIRMTGSHDTTGTTVFEDKMGSMDVPAFLRQHLNTYLPLILVVECAITLLNLWDRIMGICVSSKYKFSNDDDVEDAYTEKGRQLIAREREAVGKGFAVGQVLTTAFFDLDFPDIVGGPRSRTTQQKKGIFGFFKKSAPAPAPVPPPQRSATMPSAGAAGSSGAAQPPAATRYQSATAAAAAARWLGRGTGVPAGGDGGAAAAAAAGGPSLLDGGATTSLLAARYDKSPTPEYDTHVGGGGGGGGGKSGLDGIFADLNVAGGGGAGGAGAGGAGRGGAAAGATEKDSLLGGFWGRS</sequence>
<keyword evidence="9" id="KW-1185">Reference proteome</keyword>
<feature type="transmembrane region" description="Helical" evidence="7">
    <location>
        <begin position="111"/>
        <end position="130"/>
    </location>
</feature>
<comment type="similarity">
    <text evidence="2">Belongs to the LIMR family.</text>
</comment>
<dbReference type="Pfam" id="PF04791">
    <property type="entry name" value="LMBR1"/>
    <property type="match status" value="1"/>
</dbReference>
<dbReference type="GO" id="GO:0016020">
    <property type="term" value="C:membrane"/>
    <property type="evidence" value="ECO:0007669"/>
    <property type="project" value="UniProtKB-SubCell"/>
</dbReference>
<feature type="transmembrane region" description="Helical" evidence="7">
    <location>
        <begin position="72"/>
        <end position="91"/>
    </location>
</feature>